<dbReference type="Proteomes" id="UP000092504">
    <property type="component" value="Unassembled WGS sequence"/>
</dbReference>
<evidence type="ECO:0000259" key="4">
    <source>
        <dbReference type="Pfam" id="PF08361"/>
    </source>
</evidence>
<dbReference type="Gene3D" id="1.10.357.10">
    <property type="entry name" value="Tetracycline Repressor, domain 2"/>
    <property type="match status" value="1"/>
</dbReference>
<evidence type="ECO:0000256" key="3">
    <source>
        <dbReference type="ARBA" id="ARBA00023163"/>
    </source>
</evidence>
<organism evidence="5 6">
    <name type="scientific">Halomonas elongata</name>
    <dbReference type="NCBI Taxonomy" id="2746"/>
    <lineage>
        <taxon>Bacteria</taxon>
        <taxon>Pseudomonadati</taxon>
        <taxon>Pseudomonadota</taxon>
        <taxon>Gammaproteobacteria</taxon>
        <taxon>Oceanospirillales</taxon>
        <taxon>Halomonadaceae</taxon>
        <taxon>Halomonas</taxon>
    </lineage>
</organism>
<dbReference type="PATRIC" id="fig|2746.7.peg.2805"/>
<keyword evidence="2" id="KW-0805">Transcription regulation</keyword>
<dbReference type="AlphaFoldDB" id="A0A1B8NUL1"/>
<keyword evidence="5" id="KW-0238">DNA-binding</keyword>
<evidence type="ECO:0000313" key="5">
    <source>
        <dbReference type="EMBL" id="OBX33696.1"/>
    </source>
</evidence>
<evidence type="ECO:0000256" key="1">
    <source>
        <dbReference type="ARBA" id="ARBA00022491"/>
    </source>
</evidence>
<accession>A0A1B8NUL1</accession>
<dbReference type="Pfam" id="PF08361">
    <property type="entry name" value="TetR_C_2"/>
    <property type="match status" value="1"/>
</dbReference>
<reference evidence="5 6" key="1">
    <citation type="submission" date="2016-06" db="EMBL/GenBank/DDBJ databases">
        <title>Genome sequence of halotolerant plant growth promoting strain of Halomonas elongata HEK1 isolated from salterns of Rann of Kutch, Gujarat, India.</title>
        <authorList>
            <person name="Gaba S."/>
            <person name="Singh R.N."/>
            <person name="Abrol S."/>
            <person name="Kaushik R."/>
            <person name="Saxena A.K."/>
        </authorList>
    </citation>
    <scope>NUCLEOTIDE SEQUENCE [LARGE SCALE GENOMIC DNA]</scope>
    <source>
        <strain evidence="5 6">HEK1</strain>
    </source>
</reference>
<dbReference type="InterPro" id="IPR036271">
    <property type="entry name" value="Tet_transcr_reg_TetR-rel_C_sf"/>
</dbReference>
<gene>
    <name evidence="5" type="ORF">A8U91_02737</name>
</gene>
<dbReference type="GO" id="GO:0003677">
    <property type="term" value="F:DNA binding"/>
    <property type="evidence" value="ECO:0007669"/>
    <property type="project" value="UniProtKB-KW"/>
</dbReference>
<dbReference type="InterPro" id="IPR013572">
    <property type="entry name" value="Tscrpt_reg_MAATS_C"/>
</dbReference>
<feature type="domain" description="Transcription regulator MAATS C-terminal" evidence="4">
    <location>
        <begin position="12"/>
        <end position="71"/>
    </location>
</feature>
<keyword evidence="1" id="KW-0678">Repressor</keyword>
<evidence type="ECO:0000256" key="2">
    <source>
        <dbReference type="ARBA" id="ARBA00023015"/>
    </source>
</evidence>
<keyword evidence="3" id="KW-0804">Transcription</keyword>
<dbReference type="EMBL" id="MAJD01000002">
    <property type="protein sequence ID" value="OBX33696.1"/>
    <property type="molecule type" value="Genomic_DNA"/>
</dbReference>
<name>A0A1B8NUL1_HALEL</name>
<comment type="caution">
    <text evidence="5">The sequence shown here is derived from an EMBL/GenBank/DDBJ whole genome shotgun (WGS) entry which is preliminary data.</text>
</comment>
<evidence type="ECO:0000313" key="6">
    <source>
        <dbReference type="Proteomes" id="UP000092504"/>
    </source>
</evidence>
<dbReference type="SUPFAM" id="SSF48498">
    <property type="entry name" value="Tetracyclin repressor-like, C-terminal domain"/>
    <property type="match status" value="1"/>
</dbReference>
<proteinExistence type="predicted"/>
<protein>
    <submittedName>
        <fullName evidence="5">DNA-binding transcriptional regulator EnvR</fullName>
    </submittedName>
</protein>
<sequence length="77" mass="8846">MASECLDALLIYLRKARDQGLLREDLSPENATRLLQATLSGLFHDWLRDPEAFSLYKYGTQLVDIQLRLFERDSASS</sequence>